<evidence type="ECO:0000256" key="2">
    <source>
        <dbReference type="SAM" id="MobiDB-lite"/>
    </source>
</evidence>
<sequence>MDRSNPDGPRRSSSPSSSDSHSPASPPAAPATSLDSASPHRAALPRVLVIHDPQPIENLDSAMASASTSSNARRQPPRTHHGQLTLTGQRHSQQYHQIEQQRRHEDGHNYEPEHNIAEQPQDRSHQAMYRTLRLTETLRRRAASQGRTSTRPELSFGVADMDESSSFAMTFDTFTYEEYYDDNDGIDLALPSSLDMDDDRDRGPRYDDDDPLRDWIPDPEPYSEIDDDADGAIFWPGLLIERPLNPPGPSLLRTSLTRSMLDRVSPCFPEARELWPGPTSAIDPDSSTSSSSFLQRGIVFSGIQVYVVPLPPPMSAASTATSRSERLSSHPRSHRQLAASTMDAYESARTLAEGVNLAFSNSNNARSTSLLPPARSSAQPAFTESSPLVQLLRSSNRLNDPADHSSTEDVFDPFPFVFSSSHETATIRTNEGVAELDLSPIARARLRTEQDVREIRERTARVARLRSTGTTGAWNQLREAEVSIPVSSREREKYLEHERWEVKVIIKSIDSSLNIITGYMHALNVPFSASRVTTYFTGEILDLARDGLWSPGHWDSKVRIDAESWSKLGPFKGISTNDLIRKADGDRQWLTQVTTGHVLMRWKERDFVNVTPAESHLSIAGFYFIVLDRGSGMLEGQPAHGKPVPSEPRLIFRQPLFKGLYHDPTSSPFQRLELSPWTQGPGFSTGTFDIA</sequence>
<feature type="compositionally biased region" description="Basic and acidic residues" evidence="2">
    <location>
        <begin position="1"/>
        <end position="10"/>
    </location>
</feature>
<feature type="region of interest" description="Disordered" evidence="2">
    <location>
        <begin position="1"/>
        <end position="125"/>
    </location>
</feature>
<reference evidence="4" key="1">
    <citation type="submission" date="2016-09" db="EMBL/GenBank/DDBJ databases">
        <authorList>
            <person name="Jeantristanb JTB J.-T."/>
            <person name="Ricardo R."/>
        </authorList>
    </citation>
    <scope>NUCLEOTIDE SEQUENCE [LARGE SCALE GENOMIC DNA]</scope>
</reference>
<name>A0A238F619_9BASI</name>
<organism evidence="3 4">
    <name type="scientific">Microbotryum intermedium</name>
    <dbReference type="NCBI Taxonomy" id="269621"/>
    <lineage>
        <taxon>Eukaryota</taxon>
        <taxon>Fungi</taxon>
        <taxon>Dikarya</taxon>
        <taxon>Basidiomycota</taxon>
        <taxon>Pucciniomycotina</taxon>
        <taxon>Microbotryomycetes</taxon>
        <taxon>Microbotryales</taxon>
        <taxon>Microbotryaceae</taxon>
        <taxon>Microbotryum</taxon>
    </lineage>
</organism>
<dbReference type="GO" id="GO:0034657">
    <property type="term" value="C:GID complex"/>
    <property type="evidence" value="ECO:0007669"/>
    <property type="project" value="TreeGrafter"/>
</dbReference>
<dbReference type="GO" id="GO:0007039">
    <property type="term" value="P:protein catabolic process in the vacuole"/>
    <property type="evidence" value="ECO:0007669"/>
    <property type="project" value="TreeGrafter"/>
</dbReference>
<feature type="region of interest" description="Disordered" evidence="2">
    <location>
        <begin position="314"/>
        <end position="335"/>
    </location>
</feature>
<gene>
    <name evidence="3" type="ORF">BQ2448_678</name>
</gene>
<comment type="similarity">
    <text evidence="1">Belongs to the GID4/VID24 family.</text>
</comment>
<feature type="compositionally biased region" description="Low complexity" evidence="2">
    <location>
        <begin position="30"/>
        <end position="39"/>
    </location>
</feature>
<dbReference type="GO" id="GO:0045721">
    <property type="term" value="P:negative regulation of gluconeogenesis"/>
    <property type="evidence" value="ECO:0007669"/>
    <property type="project" value="TreeGrafter"/>
</dbReference>
<feature type="compositionally biased region" description="Basic and acidic residues" evidence="2">
    <location>
        <begin position="99"/>
        <end position="125"/>
    </location>
</feature>
<proteinExistence type="inferred from homology"/>
<protein>
    <submittedName>
        <fullName evidence="3">BQ2448_678 protein</fullName>
    </submittedName>
</protein>
<dbReference type="Pfam" id="PF09783">
    <property type="entry name" value="Vac_ImportDeg"/>
    <property type="match status" value="1"/>
</dbReference>
<evidence type="ECO:0000313" key="4">
    <source>
        <dbReference type="Proteomes" id="UP000198372"/>
    </source>
</evidence>
<dbReference type="STRING" id="269621.A0A238F619"/>
<feature type="compositionally biased region" description="Polar residues" evidence="2">
    <location>
        <begin position="82"/>
        <end position="98"/>
    </location>
</feature>
<dbReference type="EMBL" id="FMSP01000003">
    <property type="protein sequence ID" value="SCV68557.1"/>
    <property type="molecule type" value="Genomic_DNA"/>
</dbReference>
<feature type="compositionally biased region" description="Low complexity" evidence="2">
    <location>
        <begin position="61"/>
        <end position="72"/>
    </location>
</feature>
<dbReference type="GO" id="GO:0005773">
    <property type="term" value="C:vacuole"/>
    <property type="evidence" value="ECO:0007669"/>
    <property type="project" value="GOC"/>
</dbReference>
<dbReference type="PANTHER" id="PTHR14534">
    <property type="entry name" value="VACUOLAR IMPORT AND DEGRADATION PROTEIN 24"/>
    <property type="match status" value="1"/>
</dbReference>
<dbReference type="AlphaFoldDB" id="A0A238F619"/>
<accession>A0A238F619</accession>
<dbReference type="OrthoDB" id="62at2759"/>
<dbReference type="Proteomes" id="UP000198372">
    <property type="component" value="Unassembled WGS sequence"/>
</dbReference>
<feature type="region of interest" description="Disordered" evidence="2">
    <location>
        <begin position="190"/>
        <end position="227"/>
    </location>
</feature>
<feature type="compositionally biased region" description="Basic and acidic residues" evidence="2">
    <location>
        <begin position="199"/>
        <end position="216"/>
    </location>
</feature>
<dbReference type="GO" id="GO:0043161">
    <property type="term" value="P:proteasome-mediated ubiquitin-dependent protein catabolic process"/>
    <property type="evidence" value="ECO:0007669"/>
    <property type="project" value="TreeGrafter"/>
</dbReference>
<dbReference type="GO" id="GO:0006623">
    <property type="term" value="P:protein targeting to vacuole"/>
    <property type="evidence" value="ECO:0007669"/>
    <property type="project" value="TreeGrafter"/>
</dbReference>
<keyword evidence="4" id="KW-1185">Reference proteome</keyword>
<feature type="compositionally biased region" description="Low complexity" evidence="2">
    <location>
        <begin position="11"/>
        <end position="23"/>
    </location>
</feature>
<dbReference type="PANTHER" id="PTHR14534:SF3">
    <property type="entry name" value="GID COMPLEX SUBUNIT 4 HOMOLOG"/>
    <property type="match status" value="1"/>
</dbReference>
<evidence type="ECO:0000313" key="3">
    <source>
        <dbReference type="EMBL" id="SCV68557.1"/>
    </source>
</evidence>
<dbReference type="InterPro" id="IPR018618">
    <property type="entry name" value="GID4/10-like"/>
</dbReference>
<evidence type="ECO:0000256" key="1">
    <source>
        <dbReference type="ARBA" id="ARBA00061469"/>
    </source>
</evidence>